<dbReference type="InterPro" id="IPR050953">
    <property type="entry name" value="N4_N6_ade-DNA_methylase"/>
</dbReference>
<organism evidence="8 9">
    <name type="scientific">Deinococcus phoenicis</name>
    <dbReference type="NCBI Taxonomy" id="1476583"/>
    <lineage>
        <taxon>Bacteria</taxon>
        <taxon>Thermotogati</taxon>
        <taxon>Deinococcota</taxon>
        <taxon>Deinococci</taxon>
        <taxon>Deinococcales</taxon>
        <taxon>Deinococcaceae</taxon>
        <taxon>Deinococcus</taxon>
    </lineage>
</organism>
<keyword evidence="4" id="KW-0949">S-adenosyl-L-methionine</keyword>
<dbReference type="InterPro" id="IPR029063">
    <property type="entry name" value="SAM-dependent_MTases_sf"/>
</dbReference>
<dbReference type="PATRIC" id="fig|1476583.3.peg.3468"/>
<feature type="domain" description="Type II methyltransferase M.TaqI-like" evidence="7">
    <location>
        <begin position="494"/>
        <end position="690"/>
    </location>
</feature>
<feature type="domain" description="Schlafen AlbA-2" evidence="6">
    <location>
        <begin position="1177"/>
        <end position="1308"/>
    </location>
</feature>
<dbReference type="PANTHER" id="PTHR33841:SF1">
    <property type="entry name" value="DNA METHYLTRANSFERASE A"/>
    <property type="match status" value="1"/>
</dbReference>
<dbReference type="eggNOG" id="COG2865">
    <property type="taxonomic scope" value="Bacteria"/>
</dbReference>
<dbReference type="RefSeq" id="WP_081790986.1">
    <property type="nucleotide sequence ID" value="NZ_JHAC01000082.1"/>
</dbReference>
<feature type="domain" description="Type II methyltransferase M.TaqI-like" evidence="7">
    <location>
        <begin position="759"/>
        <end position="815"/>
    </location>
</feature>
<dbReference type="REBASE" id="86506">
    <property type="entry name" value="Dph27173ORF49P"/>
</dbReference>
<dbReference type="eggNOG" id="COG0827">
    <property type="taxonomic scope" value="Bacteria"/>
</dbReference>
<gene>
    <name evidence="8" type="ORF">DEIPH_ctg103orf0049</name>
</gene>
<dbReference type="InterPro" id="IPR002052">
    <property type="entry name" value="DNA_methylase_N6_adenine_CS"/>
</dbReference>
<dbReference type="InterPro" id="IPR038461">
    <property type="entry name" value="Schlafen_AlbA_2_dom_sf"/>
</dbReference>
<protein>
    <recommendedName>
        <fullName evidence="1">site-specific DNA-methyltransferase (adenine-specific)</fullName>
        <ecNumber evidence="1">2.1.1.72</ecNumber>
    </recommendedName>
</protein>
<dbReference type="InterPro" id="IPR011639">
    <property type="entry name" value="MethylTrfase_TaqI-like_dom"/>
</dbReference>
<dbReference type="PROSITE" id="PS00092">
    <property type="entry name" value="N6_MTASE"/>
    <property type="match status" value="1"/>
</dbReference>
<evidence type="ECO:0000259" key="7">
    <source>
        <dbReference type="Pfam" id="PF07669"/>
    </source>
</evidence>
<dbReference type="Proteomes" id="UP000020492">
    <property type="component" value="Unassembled WGS sequence"/>
</dbReference>
<dbReference type="STRING" id="1476583.DEIPH_ctg103orf0049"/>
<dbReference type="GO" id="GO:0009007">
    <property type="term" value="F:site-specific DNA-methyltransferase (adenine-specific) activity"/>
    <property type="evidence" value="ECO:0007669"/>
    <property type="project" value="UniProtKB-EC"/>
</dbReference>
<dbReference type="PRINTS" id="PR00507">
    <property type="entry name" value="N12N6MTFRASE"/>
</dbReference>
<evidence type="ECO:0000256" key="3">
    <source>
        <dbReference type="ARBA" id="ARBA00022679"/>
    </source>
</evidence>
<dbReference type="GO" id="GO:0006304">
    <property type="term" value="P:DNA modification"/>
    <property type="evidence" value="ECO:0007669"/>
    <property type="project" value="InterPro"/>
</dbReference>
<dbReference type="Gene3D" id="3.30.950.30">
    <property type="entry name" value="Schlafen, AAA domain"/>
    <property type="match status" value="1"/>
</dbReference>
<evidence type="ECO:0000313" key="8">
    <source>
        <dbReference type="EMBL" id="EYB66520.1"/>
    </source>
</evidence>
<dbReference type="GO" id="GO:0003676">
    <property type="term" value="F:nucleic acid binding"/>
    <property type="evidence" value="ECO:0007669"/>
    <property type="project" value="InterPro"/>
</dbReference>
<dbReference type="InterPro" id="IPR007421">
    <property type="entry name" value="Schlafen_AlbA_2_dom"/>
</dbReference>
<name>A0A016QK51_9DEIO</name>
<dbReference type="OrthoDB" id="51084at2"/>
<evidence type="ECO:0000256" key="2">
    <source>
        <dbReference type="ARBA" id="ARBA00022603"/>
    </source>
</evidence>
<evidence type="ECO:0000259" key="6">
    <source>
        <dbReference type="Pfam" id="PF04326"/>
    </source>
</evidence>
<dbReference type="PANTHER" id="PTHR33841">
    <property type="entry name" value="DNA METHYLTRANSFERASE YEEA-RELATED"/>
    <property type="match status" value="1"/>
</dbReference>
<reference evidence="8 9" key="1">
    <citation type="submission" date="2014-03" db="EMBL/GenBank/DDBJ databases">
        <title>Draft genome sequence of Deinococcus phoenicis 1P10ME.</title>
        <authorList>
            <person name="Stepanov V.G."/>
            <person name="Vaishampayan P."/>
            <person name="Venkateswaran K."/>
            <person name="Fox G.E."/>
        </authorList>
    </citation>
    <scope>NUCLEOTIDE SEQUENCE [LARGE SCALE GENOMIC DNA]</scope>
    <source>
        <strain evidence="8 9">1P10ME</strain>
    </source>
</reference>
<proteinExistence type="predicted"/>
<dbReference type="eggNOG" id="COG1002">
    <property type="taxonomic scope" value="Bacteria"/>
</dbReference>
<evidence type="ECO:0000256" key="1">
    <source>
        <dbReference type="ARBA" id="ARBA00011900"/>
    </source>
</evidence>
<dbReference type="SUPFAM" id="SSF53335">
    <property type="entry name" value="S-adenosyl-L-methionine-dependent methyltransferases"/>
    <property type="match status" value="1"/>
</dbReference>
<keyword evidence="9" id="KW-1185">Reference proteome</keyword>
<evidence type="ECO:0000313" key="9">
    <source>
        <dbReference type="Proteomes" id="UP000020492"/>
    </source>
</evidence>
<sequence>MTSTSKPTSPKTLSAADLKTLRGHLRSFEFAEVMNLLGWNRPRGGMSSTVQVGGQSYPLRRIAELGGVAVLEAVTTDPDDVLPDHAARLAVSNALAVTQREHLLIFVNRARTQSQWLWVKRELGEGEKKAKAQPRTHTYVKGQPDDLFVSKLAGLFVDMAELDGDGELKVTEVAARLAASLDSQAVVKRFYDEFKRERIAFTEQIEGIPDERDRAWYASVILNRLMFVYFLQRKGFLNVAGSKSGDLNYLQTKLKESRGRGEGRYYPEFLKALFFEAFAKPDGDRSPESVALTGPIPYLNGGLFLPHPIEGCWPDIFIPDGAFDLMLGLFGRYDWNLSEEDRHAGGLDPDVLGHIFEKYINQKGFGAYYTRPEITEYLCKQTVDRLVLERINARKGPGERAATHLGDALMNADANLTRHLLTAPDGLRSLSLLDPACGSGAFLVAALKTLLDVYSTLMGRIDAFNDPTLNDWREGLRGGHKSANYNLKKKIITENLYGVDIMEEAAEIAKLRLFLSLVSSANTLNDLEPLPNIDFNILTGNSLVGLLHVDEADYDRLNPQQSMFEPRYPDIIRQRLIDLNSYRHAANLKLGDLRTLRDNIEANRQAAQATLNRLLLAEFHRLGIKYEQATWDAAKGKEGRATKRALTLADIEALRPFHWGFEFSEVMGRGGFDAIIANPPWDIVKPNGKEFFETHSALVSKNKMGIKDFEKEQGRLLEDPAIRAEWLAYQSGYPHVSAYYRAAPQFAHQSSTVNGKRTGSDLNLYKLFLEQSFRLLRDGGECGIVIPSGVYTDLGAKGLREMLFEQTNVTGLFCFENGSSKGVIFENVHRSFKFVVLSFRKGGHTARFPAAFMRHDVKDLLDFPGAVGLDLTVDTVRRLSPDSLSVMEFKTELDAEIAEKMLRFPLLGEQLEGVWNLKLGTEFHMTNDSHLFRTAPGPGRLPLYEGKMIHQFRHDFAAPRYWVDEAEGRKGVLGRTGDTGQKLDFQGYRLGFRDIARNTDNRTLITAVIPPQVFMGNTINYSASVDPVESLFVVSVLNSYACDWVIRQKVSAHVNMFYAYQLPIPRLTPSDPDFAPITQAAARLICTAPEFDELAQAAGLSGSADGVTDPAGRAALRAELDGRVAHLYGLTEAEFTHVLGTFPLVAQEVKDAALAAYRALRPPEGDPETVRIAAGGEGHKAEFKETFAWDVRGQKQADYLKAEVFKTVAALANAEGGTLLIGVDDAGRGVGLDADLALRGKNERTPDKFELYLRQQLRAALSPDVGVWVRISFPVLDGHQVCRVDVQAAPEEVWLGEKFCARMGNESRSLAGADLTRYVRGRWPGR</sequence>
<dbReference type="Pfam" id="PF07669">
    <property type="entry name" value="Eco57I"/>
    <property type="match status" value="2"/>
</dbReference>
<keyword evidence="2" id="KW-0489">Methyltransferase</keyword>
<evidence type="ECO:0000256" key="5">
    <source>
        <dbReference type="ARBA" id="ARBA00047942"/>
    </source>
</evidence>
<dbReference type="EMBL" id="JHAC01000082">
    <property type="protein sequence ID" value="EYB66520.1"/>
    <property type="molecule type" value="Genomic_DNA"/>
</dbReference>
<dbReference type="Gene3D" id="3.40.50.150">
    <property type="entry name" value="Vaccinia Virus protein VP39"/>
    <property type="match status" value="1"/>
</dbReference>
<evidence type="ECO:0000256" key="4">
    <source>
        <dbReference type="ARBA" id="ARBA00022691"/>
    </source>
</evidence>
<comment type="caution">
    <text evidence="8">The sequence shown here is derived from an EMBL/GenBank/DDBJ whole genome shotgun (WGS) entry which is preliminary data.</text>
</comment>
<keyword evidence="3" id="KW-0808">Transferase</keyword>
<comment type="catalytic activity">
    <reaction evidence="5">
        <text>a 2'-deoxyadenosine in DNA + S-adenosyl-L-methionine = an N(6)-methyl-2'-deoxyadenosine in DNA + S-adenosyl-L-homocysteine + H(+)</text>
        <dbReference type="Rhea" id="RHEA:15197"/>
        <dbReference type="Rhea" id="RHEA-COMP:12418"/>
        <dbReference type="Rhea" id="RHEA-COMP:12419"/>
        <dbReference type="ChEBI" id="CHEBI:15378"/>
        <dbReference type="ChEBI" id="CHEBI:57856"/>
        <dbReference type="ChEBI" id="CHEBI:59789"/>
        <dbReference type="ChEBI" id="CHEBI:90615"/>
        <dbReference type="ChEBI" id="CHEBI:90616"/>
        <dbReference type="EC" id="2.1.1.72"/>
    </reaction>
</comment>
<dbReference type="GO" id="GO:0032259">
    <property type="term" value="P:methylation"/>
    <property type="evidence" value="ECO:0007669"/>
    <property type="project" value="UniProtKB-KW"/>
</dbReference>
<dbReference type="Pfam" id="PF04326">
    <property type="entry name" value="SLFN_AlbA_2"/>
    <property type="match status" value="1"/>
</dbReference>
<accession>A0A016QK51</accession>
<dbReference type="EC" id="2.1.1.72" evidence="1"/>